<evidence type="ECO:0000256" key="6">
    <source>
        <dbReference type="SAM" id="SignalP"/>
    </source>
</evidence>
<feature type="disulfide bond" description="Redox-active" evidence="4">
    <location>
        <begin position="97"/>
        <end position="101"/>
    </location>
</feature>
<dbReference type="AlphaFoldDB" id="A0A1T3NZ34"/>
<gene>
    <name evidence="8" type="ORF">B4N89_15190</name>
</gene>
<dbReference type="PANTHER" id="PTHR12151:SF25">
    <property type="entry name" value="LINALOOL DEHYDRATASE_ISOMERASE DOMAIN-CONTAINING PROTEIN"/>
    <property type="match status" value="1"/>
</dbReference>
<dbReference type="OrthoDB" id="9790194at2"/>
<feature type="binding site" evidence="3">
    <location>
        <position position="97"/>
    </location>
    <ligand>
        <name>Cu cation</name>
        <dbReference type="ChEBI" id="CHEBI:23378"/>
    </ligand>
</feature>
<evidence type="ECO:0000313" key="8">
    <source>
        <dbReference type="EMBL" id="OPC82107.1"/>
    </source>
</evidence>
<dbReference type="PANTHER" id="PTHR12151">
    <property type="entry name" value="ELECTRON TRANSPORT PROTIN SCO1/SENC FAMILY MEMBER"/>
    <property type="match status" value="1"/>
</dbReference>
<dbReference type="STRING" id="159449.B4N89_15190"/>
<dbReference type="PROSITE" id="PS51257">
    <property type="entry name" value="PROKAR_LIPOPROTEIN"/>
    <property type="match status" value="1"/>
</dbReference>
<feature type="compositionally biased region" description="Polar residues" evidence="5">
    <location>
        <begin position="205"/>
        <end position="222"/>
    </location>
</feature>
<dbReference type="eggNOG" id="COG1999">
    <property type="taxonomic scope" value="Bacteria"/>
</dbReference>
<evidence type="ECO:0000256" key="4">
    <source>
        <dbReference type="PIRSR" id="PIRSR603782-2"/>
    </source>
</evidence>
<feature type="signal peptide" evidence="6">
    <location>
        <begin position="1"/>
        <end position="29"/>
    </location>
</feature>
<feature type="region of interest" description="Disordered" evidence="5">
    <location>
        <begin position="204"/>
        <end position="239"/>
    </location>
</feature>
<dbReference type="Gene3D" id="3.40.30.10">
    <property type="entry name" value="Glutaredoxin"/>
    <property type="match status" value="1"/>
</dbReference>
<comment type="caution">
    <text evidence="8">The sequence shown here is derived from an EMBL/GenBank/DDBJ whole genome shotgun (WGS) entry which is preliminary data.</text>
</comment>
<feature type="chain" id="PRO_5011984183" description="Thioredoxin domain-containing protein" evidence="6">
    <location>
        <begin position="30"/>
        <end position="239"/>
    </location>
</feature>
<comment type="similarity">
    <text evidence="1">Belongs to the SCO1/2 family.</text>
</comment>
<dbReference type="EMBL" id="MWQN01000001">
    <property type="protein sequence ID" value="OPC82107.1"/>
    <property type="molecule type" value="Genomic_DNA"/>
</dbReference>
<evidence type="ECO:0000256" key="3">
    <source>
        <dbReference type="PIRSR" id="PIRSR603782-1"/>
    </source>
</evidence>
<evidence type="ECO:0000259" key="7">
    <source>
        <dbReference type="PROSITE" id="PS51352"/>
    </source>
</evidence>
<dbReference type="Pfam" id="PF02630">
    <property type="entry name" value="SCO1-SenC"/>
    <property type="match status" value="1"/>
</dbReference>
<dbReference type="InterPro" id="IPR006311">
    <property type="entry name" value="TAT_signal"/>
</dbReference>
<evidence type="ECO:0000256" key="1">
    <source>
        <dbReference type="ARBA" id="ARBA00010996"/>
    </source>
</evidence>
<dbReference type="InterPro" id="IPR003782">
    <property type="entry name" value="SCO1/SenC"/>
</dbReference>
<dbReference type="InterPro" id="IPR013766">
    <property type="entry name" value="Thioredoxin_domain"/>
</dbReference>
<keyword evidence="9" id="KW-1185">Reference proteome</keyword>
<dbReference type="RefSeq" id="WP_078976377.1">
    <property type="nucleotide sequence ID" value="NZ_MWQN01000001.1"/>
</dbReference>
<dbReference type="CDD" id="cd02968">
    <property type="entry name" value="SCO"/>
    <property type="match status" value="1"/>
</dbReference>
<organism evidence="8 9">
    <name type="scientific">Embleya scabrispora</name>
    <dbReference type="NCBI Taxonomy" id="159449"/>
    <lineage>
        <taxon>Bacteria</taxon>
        <taxon>Bacillati</taxon>
        <taxon>Actinomycetota</taxon>
        <taxon>Actinomycetes</taxon>
        <taxon>Kitasatosporales</taxon>
        <taxon>Streptomycetaceae</taxon>
        <taxon>Embleya</taxon>
    </lineage>
</organism>
<dbReference type="Proteomes" id="UP000190037">
    <property type="component" value="Unassembled WGS sequence"/>
</dbReference>
<evidence type="ECO:0000256" key="5">
    <source>
        <dbReference type="SAM" id="MobiDB-lite"/>
    </source>
</evidence>
<reference evidence="8 9" key="1">
    <citation type="submission" date="2017-03" db="EMBL/GenBank/DDBJ databases">
        <title>Draft genome sequence of Streptomyces scabrisporus NF3, endophyte isolated from Amphipterygium adstringens.</title>
        <authorList>
            <person name="Vazquez M."/>
            <person name="Ceapa C.D."/>
            <person name="Rodriguez Luna D."/>
            <person name="Sanchez Esquivel S."/>
        </authorList>
    </citation>
    <scope>NUCLEOTIDE SEQUENCE [LARGE SCALE GENOMIC DNA]</scope>
    <source>
        <strain evidence="8 9">NF3</strain>
    </source>
</reference>
<proteinExistence type="inferred from homology"/>
<name>A0A1T3NZ34_9ACTN</name>
<sequence length="239" mass="25216">MSNASKSLGRSRRTGLRLAALAAAGLLLATGCDDSGKSDSGAPVKVRESKSKYKGIAVDPPWTKPELTLTDTSGQPYDFRAKTAGRTTLLYFGYTHCPDACPTVMGDIVRALGKLPPQDRATVDVVFVTTDPERDTQAALREWLDSLDKSFVGLTGPFDKIQAAARQVGVSIDPATTGPDGKVVSTHGTQVIAFGPDNQGPVMYSASSGLTPDGTPNGNSSDDFAHDLPLLIHPEDTKK</sequence>
<keyword evidence="3" id="KW-0479">Metal-binding</keyword>
<keyword evidence="6" id="KW-0732">Signal</keyword>
<keyword evidence="2 3" id="KW-0186">Copper</keyword>
<protein>
    <recommendedName>
        <fullName evidence="7">Thioredoxin domain-containing protein</fullName>
    </recommendedName>
</protein>
<dbReference type="InterPro" id="IPR036249">
    <property type="entry name" value="Thioredoxin-like_sf"/>
</dbReference>
<evidence type="ECO:0000313" key="9">
    <source>
        <dbReference type="Proteomes" id="UP000190037"/>
    </source>
</evidence>
<dbReference type="PROSITE" id="PS51352">
    <property type="entry name" value="THIOREDOXIN_2"/>
    <property type="match status" value="1"/>
</dbReference>
<evidence type="ECO:0000256" key="2">
    <source>
        <dbReference type="ARBA" id="ARBA00023008"/>
    </source>
</evidence>
<feature type="domain" description="Thioredoxin" evidence="7">
    <location>
        <begin position="58"/>
        <end position="208"/>
    </location>
</feature>
<feature type="binding site" evidence="3">
    <location>
        <position position="101"/>
    </location>
    <ligand>
        <name>Cu cation</name>
        <dbReference type="ChEBI" id="CHEBI:23378"/>
    </ligand>
</feature>
<accession>A0A1T3NZ34</accession>
<dbReference type="GO" id="GO:0046872">
    <property type="term" value="F:metal ion binding"/>
    <property type="evidence" value="ECO:0007669"/>
    <property type="project" value="UniProtKB-KW"/>
</dbReference>
<dbReference type="SUPFAM" id="SSF52833">
    <property type="entry name" value="Thioredoxin-like"/>
    <property type="match status" value="1"/>
</dbReference>
<keyword evidence="4" id="KW-1015">Disulfide bond</keyword>
<dbReference type="PROSITE" id="PS51318">
    <property type="entry name" value="TAT"/>
    <property type="match status" value="1"/>
</dbReference>
<feature type="binding site" evidence="3">
    <location>
        <position position="187"/>
    </location>
    <ligand>
        <name>Cu cation</name>
        <dbReference type="ChEBI" id="CHEBI:23378"/>
    </ligand>
</feature>